<reference evidence="1 2" key="1">
    <citation type="submission" date="2018-10" db="EMBL/GenBank/DDBJ databases">
        <title>Isolation from soil.</title>
        <authorList>
            <person name="Hu J."/>
        </authorList>
    </citation>
    <scope>NUCLEOTIDE SEQUENCE [LARGE SCALE GENOMIC DNA]</scope>
    <source>
        <strain evidence="1 2">NEAU-Ht49</strain>
    </source>
</reference>
<protein>
    <submittedName>
        <fullName evidence="1">Uncharacterized protein</fullName>
    </submittedName>
</protein>
<gene>
    <name evidence="1" type="ORF">EBO15_07890</name>
</gene>
<comment type="caution">
    <text evidence="1">The sequence shown here is derived from an EMBL/GenBank/DDBJ whole genome shotgun (WGS) entry which is preliminary data.</text>
</comment>
<proteinExistence type="predicted"/>
<dbReference type="Proteomes" id="UP000282674">
    <property type="component" value="Unassembled WGS sequence"/>
</dbReference>
<evidence type="ECO:0000313" key="1">
    <source>
        <dbReference type="EMBL" id="RMI46134.1"/>
    </source>
</evidence>
<accession>A0A3M2M8J0</accession>
<keyword evidence="2" id="KW-1185">Reference proteome</keyword>
<dbReference type="AlphaFoldDB" id="A0A3M2M8J0"/>
<name>A0A3M2M8J0_9ACTN</name>
<evidence type="ECO:0000313" key="2">
    <source>
        <dbReference type="Proteomes" id="UP000282674"/>
    </source>
</evidence>
<dbReference type="EMBL" id="RFFG01000010">
    <property type="protein sequence ID" value="RMI46134.1"/>
    <property type="molecule type" value="Genomic_DNA"/>
</dbReference>
<organism evidence="1 2">
    <name type="scientific">Actinomadura harenae</name>
    <dbReference type="NCBI Taxonomy" id="2483351"/>
    <lineage>
        <taxon>Bacteria</taxon>
        <taxon>Bacillati</taxon>
        <taxon>Actinomycetota</taxon>
        <taxon>Actinomycetes</taxon>
        <taxon>Streptosporangiales</taxon>
        <taxon>Thermomonosporaceae</taxon>
        <taxon>Actinomadura</taxon>
    </lineage>
</organism>
<sequence>MDQDSCLAQPLEELGLRPRGGGCVLDASAESGAGILRQADTLGFLHFAAGGAAGGRQVARGGPSQSELVFDCAAEVPDQVPVVPGGRANAVGAGQRGDHVDVVDGVPDGDPADGVRVALGRESDSVHHLARDPRPLRIGQDRVLGRGAKGRMPNRSVVVPVSQQLHRVSE</sequence>